<dbReference type="GO" id="GO:0102130">
    <property type="term" value="F:malonyl-CoA methyltransferase activity"/>
    <property type="evidence" value="ECO:0007669"/>
    <property type="project" value="UniProtKB-EC"/>
</dbReference>
<evidence type="ECO:0000256" key="2">
    <source>
        <dbReference type="ARBA" id="ARBA00022679"/>
    </source>
</evidence>
<keyword evidence="2 4" id="KW-0808">Transferase</keyword>
<evidence type="ECO:0000256" key="1">
    <source>
        <dbReference type="ARBA" id="ARBA00022603"/>
    </source>
</evidence>
<organism evidence="4 5">
    <name type="scientific">Methanobacterium congolense</name>
    <dbReference type="NCBI Taxonomy" id="118062"/>
    <lineage>
        <taxon>Archaea</taxon>
        <taxon>Methanobacteriati</taxon>
        <taxon>Methanobacteriota</taxon>
        <taxon>Methanomada group</taxon>
        <taxon>Methanobacteria</taxon>
        <taxon>Methanobacteriales</taxon>
        <taxon>Methanobacteriaceae</taxon>
        <taxon>Methanobacterium</taxon>
    </lineage>
</organism>
<proteinExistence type="predicted"/>
<evidence type="ECO:0000313" key="5">
    <source>
        <dbReference type="Proteomes" id="UP000094707"/>
    </source>
</evidence>
<dbReference type="Gene3D" id="3.40.50.150">
    <property type="entry name" value="Vaccinia Virus protein VP39"/>
    <property type="match status" value="1"/>
</dbReference>
<evidence type="ECO:0000259" key="3">
    <source>
        <dbReference type="Pfam" id="PF13649"/>
    </source>
</evidence>
<reference evidence="4 5" key="1">
    <citation type="submission" date="2016-08" db="EMBL/GenBank/DDBJ databases">
        <authorList>
            <person name="Seilhamer J.J."/>
        </authorList>
    </citation>
    <scope>NUCLEOTIDE SEQUENCE [LARGE SCALE GENOMIC DNA]</scope>
    <source>
        <strain evidence="4">Buetzberg</strain>
    </source>
</reference>
<gene>
    <name evidence="4" type="primary">bioCD</name>
    <name evidence="4" type="ORF">MCBB_2168</name>
</gene>
<dbReference type="PANTHER" id="PTHR43861">
    <property type="entry name" value="TRANS-ACONITATE 2-METHYLTRANSFERASE-RELATED"/>
    <property type="match status" value="1"/>
</dbReference>
<feature type="domain" description="Methyltransferase" evidence="3">
    <location>
        <begin position="48"/>
        <end position="142"/>
    </location>
</feature>
<dbReference type="Proteomes" id="UP000094707">
    <property type="component" value="Chromosome I"/>
</dbReference>
<dbReference type="STRING" id="118062.MCBB_2168"/>
<dbReference type="AlphaFoldDB" id="A0A1D3L5F6"/>
<dbReference type="GeneID" id="30413003"/>
<dbReference type="KEGG" id="mcub:MCBB_2168"/>
<dbReference type="SUPFAM" id="SSF53335">
    <property type="entry name" value="S-adenosyl-L-methionine-dependent methyltransferases"/>
    <property type="match status" value="1"/>
</dbReference>
<dbReference type="InterPro" id="IPR041698">
    <property type="entry name" value="Methyltransf_25"/>
</dbReference>
<dbReference type="InterPro" id="IPR029063">
    <property type="entry name" value="SAM-dependent_MTases_sf"/>
</dbReference>
<keyword evidence="5" id="KW-1185">Reference proteome</keyword>
<dbReference type="CDD" id="cd02440">
    <property type="entry name" value="AdoMet_MTases"/>
    <property type="match status" value="1"/>
</dbReference>
<dbReference type="EC" id="2.1.1.197" evidence="4"/>
<dbReference type="Pfam" id="PF13649">
    <property type="entry name" value="Methyltransf_25"/>
    <property type="match status" value="1"/>
</dbReference>
<dbReference type="EMBL" id="LT607756">
    <property type="protein sequence ID" value="SCG86710.1"/>
    <property type="molecule type" value="Genomic_DNA"/>
</dbReference>
<dbReference type="PANTHER" id="PTHR43861:SF1">
    <property type="entry name" value="TRANS-ACONITATE 2-METHYLTRANSFERASE"/>
    <property type="match status" value="1"/>
</dbReference>
<accession>A0A1D3L5F6</accession>
<name>A0A1D3L5F6_9EURY</name>
<dbReference type="RefSeq" id="WP_071907748.1">
    <property type="nucleotide sequence ID" value="NZ_LT607756.1"/>
</dbReference>
<keyword evidence="1 4" id="KW-0489">Methyltransferase</keyword>
<dbReference type="OrthoDB" id="57427at2157"/>
<dbReference type="GO" id="GO:0032259">
    <property type="term" value="P:methylation"/>
    <property type="evidence" value="ECO:0007669"/>
    <property type="project" value="UniProtKB-KW"/>
</dbReference>
<sequence length="226" mass="26292">MVHEHIKKSFDEGAEDYDKHRRAVIPHLDELYEVTADLAHCSPDKPRVLDLGAGTGLLTEYIFKKYPQADFTLMDLSGEMLAVARERFKGQSNFRYVQADYVEEDFGGNYDIVISSLSIHHLSHENKEFLYRKVYTHLNKGGIFINADEVRGSTNRAEGEYQRRHDENLESQNLTEEQKSIIYKRRKLDNPATLVVTFKWFDTIGFNDVDVFYKYYEYCVVAGRKG</sequence>
<protein>
    <submittedName>
        <fullName evidence="4">Biotin biosynthesis bifunctional protein BioCD</fullName>
        <ecNumber evidence="4">2.1.1.197</ecNumber>
    </submittedName>
</protein>
<evidence type="ECO:0000313" key="4">
    <source>
        <dbReference type="EMBL" id="SCG86710.1"/>
    </source>
</evidence>